<feature type="region of interest" description="Disordered" evidence="1">
    <location>
        <begin position="41"/>
        <end position="73"/>
    </location>
</feature>
<reference evidence="2" key="1">
    <citation type="submission" date="2023-04" db="EMBL/GenBank/DDBJ databases">
        <title>Sphingomonas sp. MAHUQ-71 isolated from rice field.</title>
        <authorList>
            <person name="Huq M.A."/>
        </authorList>
    </citation>
    <scope>NUCLEOTIDE SEQUENCE</scope>
    <source>
        <strain evidence="2">MAHUQ-71</strain>
    </source>
</reference>
<evidence type="ECO:0000313" key="2">
    <source>
        <dbReference type="EMBL" id="MDH7637825.1"/>
    </source>
</evidence>
<evidence type="ECO:0000256" key="1">
    <source>
        <dbReference type="SAM" id="MobiDB-lite"/>
    </source>
</evidence>
<comment type="caution">
    <text evidence="2">The sequence shown here is derived from an EMBL/GenBank/DDBJ whole genome shotgun (WGS) entry which is preliminary data.</text>
</comment>
<dbReference type="Proteomes" id="UP001160625">
    <property type="component" value="Unassembled WGS sequence"/>
</dbReference>
<protein>
    <submittedName>
        <fullName evidence="2">Host attachment family protein</fullName>
    </submittedName>
</protein>
<accession>A0ABT6MXQ8</accession>
<gene>
    <name evidence="2" type="ORF">QGN17_03685</name>
</gene>
<dbReference type="RefSeq" id="WP_281043166.1">
    <property type="nucleotide sequence ID" value="NZ_JARYGZ010000001.1"/>
</dbReference>
<dbReference type="EMBL" id="JARYGZ010000001">
    <property type="protein sequence ID" value="MDH7637825.1"/>
    <property type="molecule type" value="Genomic_DNA"/>
</dbReference>
<organism evidence="2 3">
    <name type="scientific">Sphingomonas oryzagri</name>
    <dbReference type="NCBI Taxonomy" id="3042314"/>
    <lineage>
        <taxon>Bacteria</taxon>
        <taxon>Pseudomonadati</taxon>
        <taxon>Pseudomonadota</taxon>
        <taxon>Alphaproteobacteria</taxon>
        <taxon>Sphingomonadales</taxon>
        <taxon>Sphingomonadaceae</taxon>
        <taxon>Sphingomonas</taxon>
    </lineage>
</organism>
<dbReference type="InterPro" id="IPR041374">
    <property type="entry name" value="BaeRF_family12"/>
</dbReference>
<name>A0ABT6MXQ8_9SPHN</name>
<proteinExistence type="predicted"/>
<dbReference type="Pfam" id="PF18856">
    <property type="entry name" value="baeRF_family12"/>
    <property type="match status" value="1"/>
</dbReference>
<feature type="compositionally biased region" description="Polar residues" evidence="1">
    <location>
        <begin position="41"/>
        <end position="59"/>
    </location>
</feature>
<keyword evidence="3" id="KW-1185">Reference proteome</keyword>
<evidence type="ECO:0000313" key="3">
    <source>
        <dbReference type="Proteomes" id="UP001160625"/>
    </source>
</evidence>
<sequence>MRIPRNAMVLVTDGRKRLFFRNEGEAMAPNLVVVSAVEQNNPKTGEQVTDSQGRASSPVTGGGAIPSADAHDIEEQRFAAETAQELSRAALAGEFENLILVAPPRTLGQLRKTLHQEVEKRTLREVAKDVTGHPVGEIEKLLVNLD</sequence>